<feature type="compositionally biased region" description="Basic and acidic residues" evidence="1">
    <location>
        <begin position="258"/>
        <end position="267"/>
    </location>
</feature>
<proteinExistence type="predicted"/>
<evidence type="ECO:0000313" key="3">
    <source>
        <dbReference type="EMBL" id="KAF6023468.1"/>
    </source>
</evidence>
<keyword evidence="2" id="KW-0472">Membrane</keyword>
<dbReference type="AlphaFoldDB" id="A0A7J7JDL5"/>
<gene>
    <name evidence="3" type="ORF">EB796_018224</name>
</gene>
<keyword evidence="2" id="KW-0812">Transmembrane</keyword>
<feature type="compositionally biased region" description="Polar residues" evidence="1">
    <location>
        <begin position="115"/>
        <end position="127"/>
    </location>
</feature>
<dbReference type="Proteomes" id="UP000593567">
    <property type="component" value="Unassembled WGS sequence"/>
</dbReference>
<dbReference type="EMBL" id="VXIV02002709">
    <property type="protein sequence ID" value="KAF6023468.1"/>
    <property type="molecule type" value="Genomic_DNA"/>
</dbReference>
<feature type="region of interest" description="Disordered" evidence="1">
    <location>
        <begin position="112"/>
        <end position="142"/>
    </location>
</feature>
<sequence>MDDTNSTLNALNSTEEVGFLTTTQLAHVDKYKQLKIISSVVVVGGVLLVCAIVYIIYRKTCVLHKARRHGVEIEEAKSSAKGKGKKEYYDPFGVDAADLTVNSVTAILGDKDENTPWNSAHRGSSSGVECDPPGCSDDSNSTQKIFSGKRVFQVNRVNETKRPDVSGQQVIVRLPKGLASAARSVQSSTGHNFTLALYDKHSNTIHNIDLRNYRGRSRGKSPLASESKTPPRPVRDKRRRLHSCGEQGEGTSAFTRKMLHDSPDTPRKSRGMSVSADNLIIGSSSSLTDHSNTNSDARKDRSHSPSLSSKEDDNDDSTSYLLPPGGVS</sequence>
<keyword evidence="4" id="KW-1185">Reference proteome</keyword>
<comment type="caution">
    <text evidence="3">The sequence shown here is derived from an EMBL/GenBank/DDBJ whole genome shotgun (WGS) entry which is preliminary data.</text>
</comment>
<accession>A0A7J7JDL5</accession>
<protein>
    <submittedName>
        <fullName evidence="3">Uncharacterized protein</fullName>
    </submittedName>
</protein>
<reference evidence="3" key="1">
    <citation type="submission" date="2020-06" db="EMBL/GenBank/DDBJ databases">
        <title>Draft genome of Bugula neritina, a colonial animal packing powerful symbionts and potential medicines.</title>
        <authorList>
            <person name="Rayko M."/>
        </authorList>
    </citation>
    <scope>NUCLEOTIDE SEQUENCE [LARGE SCALE GENOMIC DNA]</scope>
    <source>
        <strain evidence="3">Kwan_BN1</strain>
    </source>
</reference>
<feature type="compositionally biased region" description="Polar residues" evidence="1">
    <location>
        <begin position="281"/>
        <end position="295"/>
    </location>
</feature>
<evidence type="ECO:0000313" key="4">
    <source>
        <dbReference type="Proteomes" id="UP000593567"/>
    </source>
</evidence>
<feature type="transmembrane region" description="Helical" evidence="2">
    <location>
        <begin position="36"/>
        <end position="57"/>
    </location>
</feature>
<keyword evidence="2" id="KW-1133">Transmembrane helix</keyword>
<name>A0A7J7JDL5_BUGNE</name>
<evidence type="ECO:0000256" key="2">
    <source>
        <dbReference type="SAM" id="Phobius"/>
    </source>
</evidence>
<organism evidence="3 4">
    <name type="scientific">Bugula neritina</name>
    <name type="common">Brown bryozoan</name>
    <name type="synonym">Sertularia neritina</name>
    <dbReference type="NCBI Taxonomy" id="10212"/>
    <lineage>
        <taxon>Eukaryota</taxon>
        <taxon>Metazoa</taxon>
        <taxon>Spiralia</taxon>
        <taxon>Lophotrochozoa</taxon>
        <taxon>Bryozoa</taxon>
        <taxon>Gymnolaemata</taxon>
        <taxon>Cheilostomatida</taxon>
        <taxon>Flustrina</taxon>
        <taxon>Buguloidea</taxon>
        <taxon>Bugulidae</taxon>
        <taxon>Bugula</taxon>
    </lineage>
</organism>
<evidence type="ECO:0000256" key="1">
    <source>
        <dbReference type="SAM" id="MobiDB-lite"/>
    </source>
</evidence>
<feature type="region of interest" description="Disordered" evidence="1">
    <location>
        <begin position="209"/>
        <end position="328"/>
    </location>
</feature>